<feature type="transmembrane region" description="Helical" evidence="1">
    <location>
        <begin position="34"/>
        <end position="53"/>
    </location>
</feature>
<dbReference type="SUPFAM" id="SSF81469">
    <property type="entry name" value="Bacterial aa3 type cytochrome c oxidase subunit IV"/>
    <property type="match status" value="1"/>
</dbReference>
<dbReference type="InterPro" id="IPR012422">
    <property type="entry name" value="Cyt_c_oxidase_su4_bac-aa3"/>
</dbReference>
<evidence type="ECO:0000313" key="4">
    <source>
        <dbReference type="Proteomes" id="UP000663918"/>
    </source>
</evidence>
<evidence type="ECO:0000259" key="2">
    <source>
        <dbReference type="Pfam" id="PF07835"/>
    </source>
</evidence>
<feature type="transmembrane region" description="Helical" evidence="1">
    <location>
        <begin position="59"/>
        <end position="77"/>
    </location>
</feature>
<keyword evidence="4" id="KW-1185">Reference proteome</keyword>
<evidence type="ECO:0000313" key="3">
    <source>
        <dbReference type="EMBL" id="QTC93044.1"/>
    </source>
</evidence>
<proteinExistence type="predicted"/>
<gene>
    <name evidence="3" type="ORF">IFJ75_09470</name>
</gene>
<dbReference type="Proteomes" id="UP000663918">
    <property type="component" value="Chromosome"/>
</dbReference>
<keyword evidence="1" id="KW-0472">Membrane</keyword>
<keyword evidence="1" id="KW-0812">Transmembrane</keyword>
<dbReference type="EMBL" id="CP062222">
    <property type="protein sequence ID" value="QTC93044.1"/>
    <property type="molecule type" value="Genomic_DNA"/>
</dbReference>
<protein>
    <submittedName>
        <fullName evidence="3">Aa3-type cytochrome c oxidase subunit IV</fullName>
    </submittedName>
</protein>
<reference evidence="3" key="1">
    <citation type="submission" date="2020-09" db="EMBL/GenBank/DDBJ databases">
        <title>Brevundimonas sp. LVF2 isolated from a puddle in Goettingen, Germany.</title>
        <authorList>
            <person name="Friedrich I."/>
            <person name="Klassen A."/>
            <person name="Hannes N."/>
            <person name="Schneider D."/>
            <person name="Hertel R."/>
            <person name="Daniel R."/>
        </authorList>
    </citation>
    <scope>NUCLEOTIDE SEQUENCE</scope>
    <source>
        <strain evidence="3">LVF2</strain>
    </source>
</reference>
<accession>A0A975C4R2</accession>
<evidence type="ECO:0000256" key="1">
    <source>
        <dbReference type="SAM" id="Phobius"/>
    </source>
</evidence>
<organism evidence="3 4">
    <name type="scientific">Brevundimonas goettingensis</name>
    <dbReference type="NCBI Taxonomy" id="2774190"/>
    <lineage>
        <taxon>Bacteria</taxon>
        <taxon>Pseudomonadati</taxon>
        <taxon>Pseudomonadota</taxon>
        <taxon>Alphaproteobacteria</taxon>
        <taxon>Caulobacterales</taxon>
        <taxon>Caulobacteraceae</taxon>
        <taxon>Brevundimonas</taxon>
    </lineage>
</organism>
<dbReference type="AlphaFoldDB" id="A0A975C4R2"/>
<name>A0A975C4R2_9CAUL</name>
<keyword evidence="1" id="KW-1133">Transmembrane helix</keyword>
<dbReference type="InterPro" id="IPR036596">
    <property type="entry name" value="Cyt-C_aa3_sf"/>
</dbReference>
<dbReference type="Gene3D" id="1.20.5.160">
    <property type="entry name" value="Bacterial aa3 type cytochrome c oxidase subunit IV"/>
    <property type="match status" value="1"/>
</dbReference>
<dbReference type="Pfam" id="PF07835">
    <property type="entry name" value="COX4_pro_2"/>
    <property type="match status" value="1"/>
</dbReference>
<dbReference type="RefSeq" id="WP_207932321.1">
    <property type="nucleotide sequence ID" value="NZ_CP062222.1"/>
</dbReference>
<dbReference type="KEGG" id="bgoe:IFJ75_09470"/>
<sequence length="85" mass="9055">MADPHHDAHGADDYQRGEMAIGEQAATWKLVQAMFSWGSLAIAALLLGLVMAFRPGGNIFLGLFLCVALFAVGAVWLKSGSKKAH</sequence>
<feature type="domain" description="Cytochrome c oxidase subunit IV bacterial aa3 type" evidence="2">
    <location>
        <begin position="15"/>
        <end position="53"/>
    </location>
</feature>